<dbReference type="Proteomes" id="UP001279734">
    <property type="component" value="Unassembled WGS sequence"/>
</dbReference>
<dbReference type="AlphaFoldDB" id="A0AAD3TCQ0"/>
<feature type="region of interest" description="Disordered" evidence="1">
    <location>
        <begin position="99"/>
        <end position="138"/>
    </location>
</feature>
<evidence type="ECO:0000256" key="1">
    <source>
        <dbReference type="SAM" id="MobiDB-lite"/>
    </source>
</evidence>
<feature type="compositionally biased region" description="Basic residues" evidence="1">
    <location>
        <begin position="108"/>
        <end position="122"/>
    </location>
</feature>
<protein>
    <submittedName>
        <fullName evidence="3">Uncharacterized protein</fullName>
    </submittedName>
</protein>
<organism evidence="3 4">
    <name type="scientific">Nepenthes gracilis</name>
    <name type="common">Slender pitcher plant</name>
    <dbReference type="NCBI Taxonomy" id="150966"/>
    <lineage>
        <taxon>Eukaryota</taxon>
        <taxon>Viridiplantae</taxon>
        <taxon>Streptophyta</taxon>
        <taxon>Embryophyta</taxon>
        <taxon>Tracheophyta</taxon>
        <taxon>Spermatophyta</taxon>
        <taxon>Magnoliopsida</taxon>
        <taxon>eudicotyledons</taxon>
        <taxon>Gunneridae</taxon>
        <taxon>Pentapetalae</taxon>
        <taxon>Caryophyllales</taxon>
        <taxon>Nepenthaceae</taxon>
        <taxon>Nepenthes</taxon>
    </lineage>
</organism>
<keyword evidence="2" id="KW-0472">Membrane</keyword>
<name>A0AAD3TCQ0_NEPGR</name>
<keyword evidence="4" id="KW-1185">Reference proteome</keyword>
<dbReference type="EMBL" id="BSYO01000032">
    <property type="protein sequence ID" value="GMH26829.1"/>
    <property type="molecule type" value="Genomic_DNA"/>
</dbReference>
<gene>
    <name evidence="3" type="ORF">Nepgr_028672</name>
</gene>
<keyword evidence="2" id="KW-1133">Transmembrane helix</keyword>
<sequence length="138" mass="15422">MCMPSLHKRQDNFLEVGYPFAFLLLFNFVVRRDASHADLSNWKSSATNRRRHRRNVSAAFVIPVGFVLPCGGCSDNNPGLKKSLPVTCAPRDTGMNLNDSGIIDGSGKKKTRSRKKSIRPTCRKTEGVLMHSKAMDER</sequence>
<feature type="transmembrane region" description="Helical" evidence="2">
    <location>
        <begin position="12"/>
        <end position="30"/>
    </location>
</feature>
<keyword evidence="2" id="KW-0812">Transmembrane</keyword>
<proteinExistence type="predicted"/>
<comment type="caution">
    <text evidence="3">The sequence shown here is derived from an EMBL/GenBank/DDBJ whole genome shotgun (WGS) entry which is preliminary data.</text>
</comment>
<evidence type="ECO:0000313" key="3">
    <source>
        <dbReference type="EMBL" id="GMH26829.1"/>
    </source>
</evidence>
<accession>A0AAD3TCQ0</accession>
<reference evidence="3" key="1">
    <citation type="submission" date="2023-05" db="EMBL/GenBank/DDBJ databases">
        <title>Nepenthes gracilis genome sequencing.</title>
        <authorList>
            <person name="Fukushima K."/>
        </authorList>
    </citation>
    <scope>NUCLEOTIDE SEQUENCE</scope>
    <source>
        <strain evidence="3">SING2019-196</strain>
    </source>
</reference>
<evidence type="ECO:0000313" key="4">
    <source>
        <dbReference type="Proteomes" id="UP001279734"/>
    </source>
</evidence>
<evidence type="ECO:0000256" key="2">
    <source>
        <dbReference type="SAM" id="Phobius"/>
    </source>
</evidence>